<accession>A0AAV6VE34</accession>
<reference evidence="3 4" key="1">
    <citation type="journal article" date="2022" name="Nat. Ecol. Evol.">
        <title>A masculinizing supergene underlies an exaggerated male reproductive morph in a spider.</title>
        <authorList>
            <person name="Hendrickx F."/>
            <person name="De Corte Z."/>
            <person name="Sonet G."/>
            <person name="Van Belleghem S.M."/>
            <person name="Kostlbacher S."/>
            <person name="Vangestel C."/>
        </authorList>
    </citation>
    <scope>NUCLEOTIDE SEQUENCE [LARGE SCALE GENOMIC DNA]</scope>
    <source>
        <strain evidence="3">W744_W776</strain>
    </source>
</reference>
<dbReference type="Proteomes" id="UP000827092">
    <property type="component" value="Unassembled WGS sequence"/>
</dbReference>
<feature type="compositionally biased region" description="Polar residues" evidence="1">
    <location>
        <begin position="1"/>
        <end position="22"/>
    </location>
</feature>
<dbReference type="AlphaFoldDB" id="A0AAV6VE34"/>
<evidence type="ECO:0000256" key="2">
    <source>
        <dbReference type="SAM" id="Phobius"/>
    </source>
</evidence>
<keyword evidence="2" id="KW-0472">Membrane</keyword>
<sequence length="96" mass="10558">MTHSHATWDQHSSLKTRSSNGLPKTGSIARKDAKACLDGVDQGSVTIVSLSLGTRLVAILSSFLSGLLKDFERERYERVDLAGMTRLYGQRYEGVD</sequence>
<evidence type="ECO:0000256" key="1">
    <source>
        <dbReference type="SAM" id="MobiDB-lite"/>
    </source>
</evidence>
<keyword evidence="4" id="KW-1185">Reference proteome</keyword>
<protein>
    <submittedName>
        <fullName evidence="3">Uncharacterized protein</fullName>
    </submittedName>
</protein>
<evidence type="ECO:0000313" key="3">
    <source>
        <dbReference type="EMBL" id="KAG8194451.1"/>
    </source>
</evidence>
<feature type="transmembrane region" description="Helical" evidence="2">
    <location>
        <begin position="47"/>
        <end position="68"/>
    </location>
</feature>
<name>A0AAV6VE34_9ARAC</name>
<gene>
    <name evidence="3" type="ORF">JTE90_011059</name>
</gene>
<keyword evidence="2" id="KW-0812">Transmembrane</keyword>
<comment type="caution">
    <text evidence="3">The sequence shown here is derived from an EMBL/GenBank/DDBJ whole genome shotgun (WGS) entry which is preliminary data.</text>
</comment>
<keyword evidence="2" id="KW-1133">Transmembrane helix</keyword>
<feature type="region of interest" description="Disordered" evidence="1">
    <location>
        <begin position="1"/>
        <end position="26"/>
    </location>
</feature>
<dbReference type="EMBL" id="JAFNEN010000103">
    <property type="protein sequence ID" value="KAG8194451.1"/>
    <property type="molecule type" value="Genomic_DNA"/>
</dbReference>
<proteinExistence type="predicted"/>
<evidence type="ECO:0000313" key="4">
    <source>
        <dbReference type="Proteomes" id="UP000827092"/>
    </source>
</evidence>
<organism evidence="3 4">
    <name type="scientific">Oedothorax gibbosus</name>
    <dbReference type="NCBI Taxonomy" id="931172"/>
    <lineage>
        <taxon>Eukaryota</taxon>
        <taxon>Metazoa</taxon>
        <taxon>Ecdysozoa</taxon>
        <taxon>Arthropoda</taxon>
        <taxon>Chelicerata</taxon>
        <taxon>Arachnida</taxon>
        <taxon>Araneae</taxon>
        <taxon>Araneomorphae</taxon>
        <taxon>Entelegynae</taxon>
        <taxon>Araneoidea</taxon>
        <taxon>Linyphiidae</taxon>
        <taxon>Erigoninae</taxon>
        <taxon>Oedothorax</taxon>
    </lineage>
</organism>